<gene>
    <name evidence="1" type="ORF">ACFFLM_08015</name>
</gene>
<dbReference type="InterPro" id="IPR011990">
    <property type="entry name" value="TPR-like_helical_dom_sf"/>
</dbReference>
<dbReference type="SUPFAM" id="SSF48452">
    <property type="entry name" value="TPR-like"/>
    <property type="match status" value="1"/>
</dbReference>
<evidence type="ECO:0008006" key="3">
    <source>
        <dbReference type="Google" id="ProtNLM"/>
    </source>
</evidence>
<evidence type="ECO:0000313" key="2">
    <source>
        <dbReference type="Proteomes" id="UP001589733"/>
    </source>
</evidence>
<proteinExistence type="predicted"/>
<protein>
    <recommendedName>
        <fullName evidence="3">Tetratricopeptide repeat protein</fullName>
    </recommendedName>
</protein>
<dbReference type="Proteomes" id="UP001589733">
    <property type="component" value="Unassembled WGS sequence"/>
</dbReference>
<reference evidence="1 2" key="1">
    <citation type="submission" date="2024-09" db="EMBL/GenBank/DDBJ databases">
        <authorList>
            <person name="Sun Q."/>
            <person name="Mori K."/>
        </authorList>
    </citation>
    <scope>NUCLEOTIDE SEQUENCE [LARGE SCALE GENOMIC DNA]</scope>
    <source>
        <strain evidence="1 2">JCM 13503</strain>
    </source>
</reference>
<dbReference type="RefSeq" id="WP_380007835.1">
    <property type="nucleotide sequence ID" value="NZ_JBHLYR010000025.1"/>
</dbReference>
<name>A0ABV6AYX2_9DEIO</name>
<dbReference type="EMBL" id="JBHLYR010000025">
    <property type="protein sequence ID" value="MFB9991910.1"/>
    <property type="molecule type" value="Genomic_DNA"/>
</dbReference>
<evidence type="ECO:0000313" key="1">
    <source>
        <dbReference type="EMBL" id="MFB9991910.1"/>
    </source>
</evidence>
<sequence length="744" mass="84073">MSSRTLFNLPTFVRRPRELILNYRHGHDDYDDYMAKMRQVENGAPLRLRLEAVLNLAVEGDFRQALDLATRALAEVDLLPRVVLLRLIGGLHYDLGGTRAAQAAYRQALDLLQQSGRRDPGTQRLWSATADDLLSTEDTLALPPTNGPADLSPFDRYARHSGDEFTRETFKAEIRPSHVRYLRTGFPDELAAFNAAVAAAYACGDAGRARLARQLFGQRMVLVGLQQDDARILTHGLQELLRSGRVDQLRDLLRRSHELLVSGLNVSSLLRDYRPAEEDGRAAEPYWWNLFDLIHGLEVYADDDTRRSLTELLYGRIMRDSAPPVQERGPQRPAVPTREFVQAFNAAARPSLQELDLLFGRVGTFKPNRHNDWWQLFTQREWKASEEGIALKVVGFALTLNQPDQLPTAAELLGPILARFSSFDAQVVQWATQHQEVFGFQTLWWIFLNRRVEGVAPLMPGWIEALTLQLEKRYRGAATGSVELGGPLLESFLAPAMRCYPQTLSGPLMADVLRRLLETMWPPDLLDFIKSRAYGNFAEVARLLADAGGVRRLLEERNAALEEAQPSRLSGSSIEDVRLTFLRLKQVLGCPLLREEWALLLKSLGATQDEQRLRQAVEVSSEVFRRQEHLPELRALLTVNLEHQSPFVRGAAVAAALYGGELEQDEVTPLSQRLLERARQDHPYVVQTFLAQIAFQEGTRRGPYRETILAVARHHQYSVHAGVRERAHKLVDLLEVESHEEIGS</sequence>
<keyword evidence="2" id="KW-1185">Reference proteome</keyword>
<comment type="caution">
    <text evidence="1">The sequence shown here is derived from an EMBL/GenBank/DDBJ whole genome shotgun (WGS) entry which is preliminary data.</text>
</comment>
<accession>A0ABV6AYX2</accession>
<organism evidence="1 2">
    <name type="scientific">Deinococcus oregonensis</name>
    <dbReference type="NCBI Taxonomy" id="1805970"/>
    <lineage>
        <taxon>Bacteria</taxon>
        <taxon>Thermotogati</taxon>
        <taxon>Deinococcota</taxon>
        <taxon>Deinococci</taxon>
        <taxon>Deinococcales</taxon>
        <taxon>Deinococcaceae</taxon>
        <taxon>Deinococcus</taxon>
    </lineage>
</organism>